<comment type="caution">
    <text evidence="6">The sequence shown here is derived from an EMBL/GenBank/DDBJ whole genome shotgun (WGS) entry which is preliminary data.</text>
</comment>
<keyword evidence="3 6" id="KW-0808">Transferase</keyword>
<proteinExistence type="inferred from homology"/>
<reference evidence="6 7" key="1">
    <citation type="journal article" date="2015" name="Antonie Van Leeuwenhoek">
        <title>Oricola cellulosilytica gen. nov., sp. nov., a cellulose-degrading bacterium of the family Phyllobacteriaceae isolated from surface seashore water, and emended descriptions of Mesorhizobium loti and Phyllobacterium myrsinacearum.</title>
        <authorList>
            <person name="Hameed A."/>
            <person name="Shahina M."/>
            <person name="Lai W.A."/>
            <person name="Lin S.Y."/>
            <person name="Young L.S."/>
            <person name="Liu Y.C."/>
            <person name="Hsu Y.H."/>
            <person name="Young C.C."/>
        </authorList>
    </citation>
    <scope>NUCLEOTIDE SEQUENCE [LARGE SCALE GENOMIC DNA]</scope>
    <source>
        <strain evidence="6 7">KCTC 52183</strain>
    </source>
</reference>
<name>A0A4R0PCN5_9HYPH</name>
<organism evidence="6 7">
    <name type="scientific">Oricola cellulosilytica</name>
    <dbReference type="NCBI Taxonomy" id="1429082"/>
    <lineage>
        <taxon>Bacteria</taxon>
        <taxon>Pseudomonadati</taxon>
        <taxon>Pseudomonadota</taxon>
        <taxon>Alphaproteobacteria</taxon>
        <taxon>Hyphomicrobiales</taxon>
        <taxon>Ahrensiaceae</taxon>
        <taxon>Oricola</taxon>
    </lineage>
</organism>
<evidence type="ECO:0000256" key="1">
    <source>
        <dbReference type="ARBA" id="ARBA00010815"/>
    </source>
</evidence>
<dbReference type="InterPro" id="IPR050723">
    <property type="entry name" value="CFA/CMAS"/>
</dbReference>
<evidence type="ECO:0000256" key="5">
    <source>
        <dbReference type="ARBA" id="ARBA00023098"/>
    </source>
</evidence>
<dbReference type="InterPro" id="IPR029063">
    <property type="entry name" value="SAM-dependent_MTases_sf"/>
</dbReference>
<dbReference type="RefSeq" id="WP_131568179.1">
    <property type="nucleotide sequence ID" value="NZ_JAINFK010000002.1"/>
</dbReference>
<accession>A0A4R0PCN5</accession>
<dbReference type="EMBL" id="SJST01000003">
    <property type="protein sequence ID" value="TCD14293.1"/>
    <property type="molecule type" value="Genomic_DNA"/>
</dbReference>
<dbReference type="GO" id="GO:0008610">
    <property type="term" value="P:lipid biosynthetic process"/>
    <property type="evidence" value="ECO:0007669"/>
    <property type="project" value="InterPro"/>
</dbReference>
<evidence type="ECO:0000256" key="4">
    <source>
        <dbReference type="ARBA" id="ARBA00022691"/>
    </source>
</evidence>
<keyword evidence="5" id="KW-0443">Lipid metabolism</keyword>
<keyword evidence="7" id="KW-1185">Reference proteome</keyword>
<evidence type="ECO:0000256" key="2">
    <source>
        <dbReference type="ARBA" id="ARBA00022603"/>
    </source>
</evidence>
<dbReference type="OrthoDB" id="9782855at2"/>
<dbReference type="CDD" id="cd02440">
    <property type="entry name" value="AdoMet_MTases"/>
    <property type="match status" value="1"/>
</dbReference>
<evidence type="ECO:0000313" key="6">
    <source>
        <dbReference type="EMBL" id="TCD14293.1"/>
    </source>
</evidence>
<dbReference type="GO" id="GO:0032259">
    <property type="term" value="P:methylation"/>
    <property type="evidence" value="ECO:0007669"/>
    <property type="project" value="UniProtKB-KW"/>
</dbReference>
<dbReference type="Gene3D" id="3.40.50.150">
    <property type="entry name" value="Vaccinia Virus protein VP39"/>
    <property type="match status" value="1"/>
</dbReference>
<dbReference type="InterPro" id="IPR003333">
    <property type="entry name" value="CMAS"/>
</dbReference>
<dbReference type="GO" id="GO:0008168">
    <property type="term" value="F:methyltransferase activity"/>
    <property type="evidence" value="ECO:0007669"/>
    <property type="project" value="UniProtKB-KW"/>
</dbReference>
<keyword evidence="2 6" id="KW-0489">Methyltransferase</keyword>
<dbReference type="AlphaFoldDB" id="A0A4R0PCN5"/>
<keyword evidence="4" id="KW-0949">S-adenosyl-L-methionine</keyword>
<evidence type="ECO:0000313" key="7">
    <source>
        <dbReference type="Proteomes" id="UP000291301"/>
    </source>
</evidence>
<dbReference type="SUPFAM" id="SSF53335">
    <property type="entry name" value="S-adenosyl-L-methionine-dependent methyltransferases"/>
    <property type="match status" value="1"/>
</dbReference>
<sequence length="419" mass="47537">MPSTVLTILNRYLDDQDIQGRLSVTYPDGKTRSYGKGNGESVHVEVTSWPVLWRIALSPDPGVAEAYMDGELIFRDGDPATLLKLIYTARPPQPGFQPHPLFSADRLRYFVRRLHQFNPKPRARANAKRHYDLSRALYDLFLDEDRQYSCAYFSDPDLTLDAAQEAKKRHIAAKLLLKPGMKVLDIGSGWGGLGLTLARDHGALVRGVTLSDEQLALSRQRAKTSGLSEHVQFDLMDYRDVAGPFDRIVSVGMFEHVGVNHYAEFFRKSRSLLCDKGVMLLHTIGRTGPPGVTSAFIRRHIFPGGYIPALSEIMQAAEPSGLHVTDVEVLTDHYAETLKHWRERFMARRDEAVRLYDDRFARMWEFYLAASEAAFRYQDMVVFQVQFARDKLAIPRTRQYITDFDREGIAGAHGMKAAE</sequence>
<dbReference type="PANTHER" id="PTHR43667">
    <property type="entry name" value="CYCLOPROPANE-FATTY-ACYL-PHOSPHOLIPID SYNTHASE"/>
    <property type="match status" value="1"/>
</dbReference>
<dbReference type="PIRSF" id="PIRSF003085">
    <property type="entry name" value="CMAS"/>
    <property type="match status" value="1"/>
</dbReference>
<dbReference type="Pfam" id="PF02353">
    <property type="entry name" value="CMAS"/>
    <property type="match status" value="1"/>
</dbReference>
<dbReference type="Proteomes" id="UP000291301">
    <property type="component" value="Unassembled WGS sequence"/>
</dbReference>
<evidence type="ECO:0000256" key="3">
    <source>
        <dbReference type="ARBA" id="ARBA00022679"/>
    </source>
</evidence>
<protein>
    <submittedName>
        <fullName evidence="6">Class I SAM-dependent methyltransferase</fullName>
    </submittedName>
</protein>
<gene>
    <name evidence="6" type="ORF">E0D97_09445</name>
</gene>
<comment type="similarity">
    <text evidence="1">Belongs to the CFA/CMAS family.</text>
</comment>
<dbReference type="PANTHER" id="PTHR43667:SF1">
    <property type="entry name" value="CYCLOPROPANE-FATTY-ACYL-PHOSPHOLIPID SYNTHASE"/>
    <property type="match status" value="1"/>
</dbReference>